<dbReference type="EMBL" id="JANPWB010000011">
    <property type="protein sequence ID" value="KAJ1130337.1"/>
    <property type="molecule type" value="Genomic_DNA"/>
</dbReference>
<sequence length="87" mass="9752">MRADEATLRPQWTNRFLSQHNSEPRSRGERTRHRSLHTPQGGHCTRGVCAVGGKTKEEADNAMRHWEAKRYTQNGGHSTSGARAGQV</sequence>
<feature type="compositionally biased region" description="Polar residues" evidence="1">
    <location>
        <begin position="10"/>
        <end position="21"/>
    </location>
</feature>
<evidence type="ECO:0000313" key="2">
    <source>
        <dbReference type="EMBL" id="KAJ1130337.1"/>
    </source>
</evidence>
<feature type="region of interest" description="Disordered" evidence="1">
    <location>
        <begin position="68"/>
        <end position="87"/>
    </location>
</feature>
<reference evidence="2" key="1">
    <citation type="journal article" date="2022" name="bioRxiv">
        <title>Sequencing and chromosome-scale assembly of the giantPleurodeles waltlgenome.</title>
        <authorList>
            <person name="Brown T."/>
            <person name="Elewa A."/>
            <person name="Iarovenko S."/>
            <person name="Subramanian E."/>
            <person name="Araus A.J."/>
            <person name="Petzold A."/>
            <person name="Susuki M."/>
            <person name="Suzuki K.-i.T."/>
            <person name="Hayashi T."/>
            <person name="Toyoda A."/>
            <person name="Oliveira C."/>
            <person name="Osipova E."/>
            <person name="Leigh N.D."/>
            <person name="Simon A."/>
            <person name="Yun M.H."/>
        </authorList>
    </citation>
    <scope>NUCLEOTIDE SEQUENCE</scope>
    <source>
        <strain evidence="2">20211129_DDA</strain>
        <tissue evidence="2">Liver</tissue>
    </source>
</reference>
<accession>A0AAV7PSU9</accession>
<proteinExistence type="predicted"/>
<gene>
    <name evidence="2" type="ORF">NDU88_008690</name>
</gene>
<keyword evidence="3" id="KW-1185">Reference proteome</keyword>
<feature type="region of interest" description="Disordered" evidence="1">
    <location>
        <begin position="1"/>
        <end position="48"/>
    </location>
</feature>
<name>A0AAV7PSU9_PLEWA</name>
<dbReference type="Proteomes" id="UP001066276">
    <property type="component" value="Chromosome 7"/>
</dbReference>
<dbReference type="AlphaFoldDB" id="A0AAV7PSU9"/>
<comment type="caution">
    <text evidence="2">The sequence shown here is derived from an EMBL/GenBank/DDBJ whole genome shotgun (WGS) entry which is preliminary data.</text>
</comment>
<protein>
    <submittedName>
        <fullName evidence="2">Uncharacterized protein</fullName>
    </submittedName>
</protein>
<evidence type="ECO:0000256" key="1">
    <source>
        <dbReference type="SAM" id="MobiDB-lite"/>
    </source>
</evidence>
<evidence type="ECO:0000313" key="3">
    <source>
        <dbReference type="Proteomes" id="UP001066276"/>
    </source>
</evidence>
<organism evidence="2 3">
    <name type="scientific">Pleurodeles waltl</name>
    <name type="common">Iberian ribbed newt</name>
    <dbReference type="NCBI Taxonomy" id="8319"/>
    <lineage>
        <taxon>Eukaryota</taxon>
        <taxon>Metazoa</taxon>
        <taxon>Chordata</taxon>
        <taxon>Craniata</taxon>
        <taxon>Vertebrata</taxon>
        <taxon>Euteleostomi</taxon>
        <taxon>Amphibia</taxon>
        <taxon>Batrachia</taxon>
        <taxon>Caudata</taxon>
        <taxon>Salamandroidea</taxon>
        <taxon>Salamandridae</taxon>
        <taxon>Pleurodelinae</taxon>
        <taxon>Pleurodeles</taxon>
    </lineage>
</organism>
<feature type="compositionally biased region" description="Polar residues" evidence="1">
    <location>
        <begin position="71"/>
        <end position="81"/>
    </location>
</feature>